<protein>
    <recommendedName>
        <fullName evidence="5">Reverse transcriptase zinc-binding domain-containing protein</fullName>
    </recommendedName>
</protein>
<dbReference type="GO" id="GO:0003676">
    <property type="term" value="F:nucleic acid binding"/>
    <property type="evidence" value="ECO:0007669"/>
    <property type="project" value="InterPro"/>
</dbReference>
<feature type="domain" description="Reverse transcriptase zinc-binding" evidence="2">
    <location>
        <begin position="134"/>
        <end position="222"/>
    </location>
</feature>
<sequence>MNKNFTNPLKIHDGTWLVSKGSWSSTWRSVALAIKDVIILGHGWVVRDGRSIAFWKDKWLMGTPLCEASIVEIPPASLSMKASDLWLNGTGWDLQRIASYVSEETRLDLAAVVVNTSSGRPDMVSWGETADGNFTVSSAYRFLTWDESFTPDMSNLFKRVWRVRAPERVPVFFWLISNHGIMTNQERFRRHIGDTEICQVCKAGVESILHVVRDSPAISGIWQRIVWRGKHRIFFALLLYEWLYENLCEEAETGFGPWSTMFAVTVWWAWKWRCGNIFEDGKLWKDRVKFLREYAREVHQVMSKSENGQSRHIEEIMISWLPPLVSWMKLNTDGASHGNPGLATAGGVIRNGDGEWCGGFALNIGRCTAPMAELWGVYYGLYMERGSGDSKSRWILLWWEANRLADGLANYAFELPLGFHLFDFVPPDLLVVLRDDEHGVSWSRQVRMGHANLLCIVPILSDVPEGTSVISLLVKMVRETSESPLAQRSMMLAGQGFGHWPARVQREHCHFMSFSQHLLCLWILLLKTLTDGVLVMSICRTLIPQKLGISYDQGNMRNLGLLQFGSNVLLLGTLSQCGLHLWIVFQFVAGLSPGECRDYLFQTVYFLHGKTLSSGQLGAVMLPLQWLLIYAIWRQRNNFLHNVIPIPLLTIFKDIDRQIINSINARRSRKNFRNLMGLWLT</sequence>
<dbReference type="InterPro" id="IPR002156">
    <property type="entry name" value="RNaseH_domain"/>
</dbReference>
<comment type="caution">
    <text evidence="3">The sequence shown here is derived from an EMBL/GenBank/DDBJ whole genome shotgun (WGS) entry which is preliminary data.</text>
</comment>
<evidence type="ECO:0008006" key="5">
    <source>
        <dbReference type="Google" id="ProtNLM"/>
    </source>
</evidence>
<dbReference type="SUPFAM" id="SSF53098">
    <property type="entry name" value="Ribonuclease H-like"/>
    <property type="match status" value="1"/>
</dbReference>
<dbReference type="CDD" id="cd06222">
    <property type="entry name" value="RNase_H_like"/>
    <property type="match status" value="1"/>
</dbReference>
<dbReference type="InterPro" id="IPR044730">
    <property type="entry name" value="RNase_H-like_dom_plant"/>
</dbReference>
<dbReference type="Gene3D" id="3.30.420.10">
    <property type="entry name" value="Ribonuclease H-like superfamily/Ribonuclease H"/>
    <property type="match status" value="1"/>
</dbReference>
<dbReference type="InterPro" id="IPR036397">
    <property type="entry name" value="RNaseH_sf"/>
</dbReference>
<dbReference type="EMBL" id="CACVBM020001010">
    <property type="protein sequence ID" value="CAA7025588.1"/>
    <property type="molecule type" value="Genomic_DNA"/>
</dbReference>
<dbReference type="PANTHER" id="PTHR47723:SF13">
    <property type="entry name" value="PUTATIVE-RELATED"/>
    <property type="match status" value="1"/>
</dbReference>
<gene>
    <name evidence="3" type="ORF">MERR_LOCUS12823</name>
</gene>
<dbReference type="InterPro" id="IPR012337">
    <property type="entry name" value="RNaseH-like_sf"/>
</dbReference>
<evidence type="ECO:0000313" key="4">
    <source>
        <dbReference type="Proteomes" id="UP000467841"/>
    </source>
</evidence>
<accession>A0A6D2IG00</accession>
<keyword evidence="4" id="KW-1185">Reference proteome</keyword>
<evidence type="ECO:0000259" key="1">
    <source>
        <dbReference type="Pfam" id="PF13456"/>
    </source>
</evidence>
<proteinExistence type="predicted"/>
<feature type="domain" description="RNase H type-1" evidence="1">
    <location>
        <begin position="331"/>
        <end position="381"/>
    </location>
</feature>
<dbReference type="OrthoDB" id="1749062at2759"/>
<dbReference type="Pfam" id="PF13456">
    <property type="entry name" value="RVT_3"/>
    <property type="match status" value="1"/>
</dbReference>
<name>A0A6D2IG00_9BRAS</name>
<dbReference type="Pfam" id="PF13966">
    <property type="entry name" value="zf-RVT"/>
    <property type="match status" value="1"/>
</dbReference>
<reference evidence="3" key="1">
    <citation type="submission" date="2020-01" db="EMBL/GenBank/DDBJ databases">
        <authorList>
            <person name="Mishra B."/>
        </authorList>
    </citation>
    <scope>NUCLEOTIDE SEQUENCE [LARGE SCALE GENOMIC DNA]</scope>
</reference>
<dbReference type="InterPro" id="IPR053151">
    <property type="entry name" value="RNase_H-like"/>
</dbReference>
<dbReference type="AlphaFoldDB" id="A0A6D2IG00"/>
<organism evidence="3 4">
    <name type="scientific">Microthlaspi erraticum</name>
    <dbReference type="NCBI Taxonomy" id="1685480"/>
    <lineage>
        <taxon>Eukaryota</taxon>
        <taxon>Viridiplantae</taxon>
        <taxon>Streptophyta</taxon>
        <taxon>Embryophyta</taxon>
        <taxon>Tracheophyta</taxon>
        <taxon>Spermatophyta</taxon>
        <taxon>Magnoliopsida</taxon>
        <taxon>eudicotyledons</taxon>
        <taxon>Gunneridae</taxon>
        <taxon>Pentapetalae</taxon>
        <taxon>rosids</taxon>
        <taxon>malvids</taxon>
        <taxon>Brassicales</taxon>
        <taxon>Brassicaceae</taxon>
        <taxon>Coluteocarpeae</taxon>
        <taxon>Microthlaspi</taxon>
    </lineage>
</organism>
<dbReference type="Proteomes" id="UP000467841">
    <property type="component" value="Unassembled WGS sequence"/>
</dbReference>
<dbReference type="PANTHER" id="PTHR47723">
    <property type="entry name" value="OS05G0353850 PROTEIN"/>
    <property type="match status" value="1"/>
</dbReference>
<evidence type="ECO:0000313" key="3">
    <source>
        <dbReference type="EMBL" id="CAA7025588.1"/>
    </source>
</evidence>
<dbReference type="GO" id="GO:0004523">
    <property type="term" value="F:RNA-DNA hybrid ribonuclease activity"/>
    <property type="evidence" value="ECO:0007669"/>
    <property type="project" value="InterPro"/>
</dbReference>
<dbReference type="InterPro" id="IPR026960">
    <property type="entry name" value="RVT-Znf"/>
</dbReference>
<evidence type="ECO:0000259" key="2">
    <source>
        <dbReference type="Pfam" id="PF13966"/>
    </source>
</evidence>